<keyword evidence="2" id="KW-0862">Zinc</keyword>
<dbReference type="RefSeq" id="XP_016628053.1">
    <property type="nucleotide sequence ID" value="XM_016780760.1"/>
</dbReference>
<evidence type="ECO:0000256" key="6">
    <source>
        <dbReference type="ARBA" id="ARBA00023242"/>
    </source>
</evidence>
<dbReference type="SMART" id="SM00066">
    <property type="entry name" value="GAL4"/>
    <property type="match status" value="1"/>
</dbReference>
<dbReference type="GO" id="GO:0001228">
    <property type="term" value="F:DNA-binding transcription activator activity, RNA polymerase II-specific"/>
    <property type="evidence" value="ECO:0007669"/>
    <property type="project" value="TreeGrafter"/>
</dbReference>
<dbReference type="Pfam" id="PF04082">
    <property type="entry name" value="Fungal_trans"/>
    <property type="match status" value="1"/>
</dbReference>
<evidence type="ECO:0000256" key="2">
    <source>
        <dbReference type="ARBA" id="ARBA00022833"/>
    </source>
</evidence>
<protein>
    <recommendedName>
        <fullName evidence="8">Zn(2)-C6 fungal-type domain-containing protein</fullName>
    </recommendedName>
</protein>
<feature type="domain" description="Zn(2)-C6 fungal-type" evidence="8">
    <location>
        <begin position="23"/>
        <end position="52"/>
    </location>
</feature>
<evidence type="ECO:0000256" key="4">
    <source>
        <dbReference type="ARBA" id="ARBA00023125"/>
    </source>
</evidence>
<keyword evidence="5" id="KW-0804">Transcription</keyword>
<dbReference type="PANTHER" id="PTHR31944">
    <property type="entry name" value="HEME-RESPONSIVE ZINC FINGER TRANSCRIPTION FACTOR HAP1"/>
    <property type="match status" value="1"/>
</dbReference>
<feature type="region of interest" description="Disordered" evidence="7">
    <location>
        <begin position="72"/>
        <end position="100"/>
    </location>
</feature>
<dbReference type="PANTHER" id="PTHR31944:SF131">
    <property type="entry name" value="HEME-RESPONSIVE ZINC FINGER TRANSCRIPTION FACTOR HAP1"/>
    <property type="match status" value="1"/>
</dbReference>
<proteinExistence type="predicted"/>
<dbReference type="Pfam" id="PF00172">
    <property type="entry name" value="Zn_clus"/>
    <property type="match status" value="1"/>
</dbReference>
<evidence type="ECO:0000256" key="3">
    <source>
        <dbReference type="ARBA" id="ARBA00023015"/>
    </source>
</evidence>
<dbReference type="CDD" id="cd12148">
    <property type="entry name" value="fungal_TF_MHR"/>
    <property type="match status" value="1"/>
</dbReference>
<dbReference type="GO" id="GO:0005634">
    <property type="term" value="C:nucleus"/>
    <property type="evidence" value="ECO:0007669"/>
    <property type="project" value="TreeGrafter"/>
</dbReference>
<accession>A0A0D2GWH0</accession>
<evidence type="ECO:0000256" key="5">
    <source>
        <dbReference type="ARBA" id="ARBA00023163"/>
    </source>
</evidence>
<feature type="region of interest" description="Disordered" evidence="7">
    <location>
        <begin position="1"/>
        <end position="23"/>
    </location>
</feature>
<dbReference type="GO" id="GO:0006351">
    <property type="term" value="P:DNA-templated transcription"/>
    <property type="evidence" value="ECO:0007669"/>
    <property type="project" value="InterPro"/>
</dbReference>
<dbReference type="InterPro" id="IPR007219">
    <property type="entry name" value="XnlR_reg_dom"/>
</dbReference>
<keyword evidence="10" id="KW-1185">Reference proteome</keyword>
<dbReference type="EMBL" id="KN848090">
    <property type="protein sequence ID" value="KIX93930.1"/>
    <property type="molecule type" value="Genomic_DNA"/>
</dbReference>
<evidence type="ECO:0000313" key="10">
    <source>
        <dbReference type="Proteomes" id="UP000053411"/>
    </source>
</evidence>
<dbReference type="AlphaFoldDB" id="A0A0D2GWH0"/>
<dbReference type="Proteomes" id="UP000053411">
    <property type="component" value="Unassembled WGS sequence"/>
</dbReference>
<name>A0A0D2GWH0_9EURO</name>
<dbReference type="VEuPathDB" id="FungiDB:Z520_10267"/>
<keyword evidence="4" id="KW-0238">DNA-binding</keyword>
<evidence type="ECO:0000259" key="8">
    <source>
        <dbReference type="PROSITE" id="PS50048"/>
    </source>
</evidence>
<keyword evidence="6" id="KW-0539">Nucleus</keyword>
<gene>
    <name evidence="9" type="ORF">Z520_10267</name>
</gene>
<evidence type="ECO:0000256" key="1">
    <source>
        <dbReference type="ARBA" id="ARBA00022723"/>
    </source>
</evidence>
<keyword evidence="1" id="KW-0479">Metal-binding</keyword>
<dbReference type="PROSITE" id="PS00463">
    <property type="entry name" value="ZN2_CY6_FUNGAL_1"/>
    <property type="match status" value="1"/>
</dbReference>
<dbReference type="PROSITE" id="PS50048">
    <property type="entry name" value="ZN2_CY6_FUNGAL_2"/>
    <property type="match status" value="1"/>
</dbReference>
<dbReference type="InterPro" id="IPR051430">
    <property type="entry name" value="Fungal_TF_Env_Response"/>
</dbReference>
<dbReference type="GeneID" id="27716013"/>
<dbReference type="CDD" id="cd00067">
    <property type="entry name" value="GAL4"/>
    <property type="match status" value="1"/>
</dbReference>
<dbReference type="Gene3D" id="4.10.240.10">
    <property type="entry name" value="Zn(2)-C6 fungal-type DNA-binding domain"/>
    <property type="match status" value="1"/>
</dbReference>
<dbReference type="GO" id="GO:0008270">
    <property type="term" value="F:zinc ion binding"/>
    <property type="evidence" value="ECO:0007669"/>
    <property type="project" value="InterPro"/>
</dbReference>
<organism evidence="9 10">
    <name type="scientific">Fonsecaea multimorphosa CBS 102226</name>
    <dbReference type="NCBI Taxonomy" id="1442371"/>
    <lineage>
        <taxon>Eukaryota</taxon>
        <taxon>Fungi</taxon>
        <taxon>Dikarya</taxon>
        <taxon>Ascomycota</taxon>
        <taxon>Pezizomycotina</taxon>
        <taxon>Eurotiomycetes</taxon>
        <taxon>Chaetothyriomycetidae</taxon>
        <taxon>Chaetothyriales</taxon>
        <taxon>Herpotrichiellaceae</taxon>
        <taxon>Fonsecaea</taxon>
    </lineage>
</organism>
<dbReference type="InterPro" id="IPR001138">
    <property type="entry name" value="Zn2Cys6_DnaBD"/>
</dbReference>
<keyword evidence="3" id="KW-0805">Transcription regulation</keyword>
<evidence type="ECO:0000313" key="9">
    <source>
        <dbReference type="EMBL" id="KIX93930.1"/>
    </source>
</evidence>
<feature type="compositionally biased region" description="Polar residues" evidence="7">
    <location>
        <begin position="83"/>
        <end position="100"/>
    </location>
</feature>
<dbReference type="OrthoDB" id="4337792at2759"/>
<sequence>MVPRPVRDGVQPSPRKRNRPARSCQECRRRKVKCDRLVPCGHCVLSKKPCHYGHGLAQASGIRTGRPPAIQDVHRHTPYATPPQASVSATGPSPVSNASRLTGSALDTQLSAQSSGSIANSYHLGPAANTNLHHIATTPRDGKISLNKSRLFGQSHWTNSTLEVRRAHQPPTYTSIVLANIPQLQKTAAVLSSEIGNTTDNEILIRLKWEIGSLLQKCKLRSKSIKSSQTRRCSSLPRAHPSIAKEFADQMVHFYVTRFESVFRILHIPSFWSEYEKYWRDPKGAETVLQLKIQLVMAIGTIVHQDTSRTTDIYLTARQWLYVAQEWLSGPMKKDRISISSLQVQCLLILARQVLAVGGDLVWISMGTVFRTAMQMGLHRDPKHFKRMGVLEGEIRRRLWASILELDVQAALDAGMLPTLSLGDFDTEAPSNVNDNEVDEQTDALLEHPATTTTASSLQRFLFQSLRPRLEIARRMNGIASTLSESSYKEIVALTTTITNICRSCAAHIPRTDSPDVVSFHKNLADLLLRRFLVHLHRPLASRARTDPLYYFSRKMSIDAAMAILSPIPKNAEFAHLVLLGAGIFKNRMIHASLAVASELLMEVSEQGPVEYHSPFQGPSGYRKMLMEALGEALGQTSERIRLGETNVKLHMKLSIAMRQTEVAGESSWSMQQLAQSAKESLETSYATIQERATSEGVDIESRGNGGMSEAFDPDDFDPENFFLGPDFTLDDLFFVPADFDMDGEGRPPQM</sequence>
<dbReference type="GO" id="GO:0000978">
    <property type="term" value="F:RNA polymerase II cis-regulatory region sequence-specific DNA binding"/>
    <property type="evidence" value="ECO:0007669"/>
    <property type="project" value="TreeGrafter"/>
</dbReference>
<reference evidence="9 10" key="1">
    <citation type="submission" date="2015-01" db="EMBL/GenBank/DDBJ databases">
        <title>The Genome Sequence of Fonsecaea multimorphosa CBS 102226.</title>
        <authorList>
            <consortium name="The Broad Institute Genomics Platform"/>
            <person name="Cuomo C."/>
            <person name="de Hoog S."/>
            <person name="Gorbushina A."/>
            <person name="Stielow B."/>
            <person name="Teixiera M."/>
            <person name="Abouelleil A."/>
            <person name="Chapman S.B."/>
            <person name="Priest M."/>
            <person name="Young S.K."/>
            <person name="Wortman J."/>
            <person name="Nusbaum C."/>
            <person name="Birren B."/>
        </authorList>
    </citation>
    <scope>NUCLEOTIDE SEQUENCE [LARGE SCALE GENOMIC DNA]</scope>
    <source>
        <strain evidence="9 10">CBS 102226</strain>
    </source>
</reference>
<dbReference type="InterPro" id="IPR036864">
    <property type="entry name" value="Zn2-C6_fun-type_DNA-bd_sf"/>
</dbReference>
<dbReference type="SUPFAM" id="SSF57701">
    <property type="entry name" value="Zn2/Cys6 DNA-binding domain"/>
    <property type="match status" value="1"/>
</dbReference>
<evidence type="ECO:0000256" key="7">
    <source>
        <dbReference type="SAM" id="MobiDB-lite"/>
    </source>
</evidence>
<dbReference type="SMART" id="SM00906">
    <property type="entry name" value="Fungal_trans"/>
    <property type="match status" value="1"/>
</dbReference>